<proteinExistence type="predicted"/>
<dbReference type="PANTHER" id="PTHR30087">
    <property type="entry name" value="INNER MEMBRANE PROTEIN"/>
    <property type="match status" value="1"/>
</dbReference>
<evidence type="ECO:0000313" key="2">
    <source>
        <dbReference type="EMBL" id="KMT64187.1"/>
    </source>
</evidence>
<dbReference type="EMBL" id="LAZL01000029">
    <property type="protein sequence ID" value="KMT64187.1"/>
    <property type="molecule type" value="Genomic_DNA"/>
</dbReference>
<dbReference type="InterPro" id="IPR017087">
    <property type="entry name" value="UCP037004"/>
</dbReference>
<comment type="caution">
    <text evidence="2">The sequence shown here is derived from an EMBL/GenBank/DDBJ whole genome shotgun (WGS) entry which is preliminary data.</text>
</comment>
<keyword evidence="3" id="KW-1185">Reference proteome</keyword>
<accession>A0A0J8GMZ1</accession>
<dbReference type="AlphaFoldDB" id="A0A0J8GMZ1"/>
<dbReference type="PANTHER" id="PTHR30087:SF0">
    <property type="entry name" value="INNER MEMBRANE PROTEIN"/>
    <property type="match status" value="1"/>
</dbReference>
<protein>
    <submittedName>
        <fullName evidence="2">Membrane protein</fullName>
    </submittedName>
</protein>
<organism evidence="2 3">
    <name type="scientific">Catenovulum maritimum</name>
    <dbReference type="NCBI Taxonomy" id="1513271"/>
    <lineage>
        <taxon>Bacteria</taxon>
        <taxon>Pseudomonadati</taxon>
        <taxon>Pseudomonadota</taxon>
        <taxon>Gammaproteobacteria</taxon>
        <taxon>Alteromonadales</taxon>
        <taxon>Alteromonadaceae</taxon>
        <taxon>Catenovulum</taxon>
    </lineage>
</organism>
<evidence type="ECO:0000259" key="1">
    <source>
        <dbReference type="Pfam" id="PF08349"/>
    </source>
</evidence>
<sequence length="316" mass="36269">MSENQKLKIGISACLLGDKVRFDGGHKALLFANKTLSNYVDYQSVCPEVGIGMSIPRKPIRLIDHEDQIKLVATRDSSIDYTEDMHTFANQKMKSCNQLDGFIVTSKSPSCGMERLKVYDYEGNVQHRKGVGLFTQTLMATYPNLPVEEDGRLNDAPLRENFIERIFAFNNWRTQVASSNEMKNLIKFHSNHKYQIMSHSYQGYKKLGQLVANQANLDFDEIKELYIADFMQIMKSVASRKRHSNVLQHVQGYFKKQLTTEDKAELTKLIVDYRTGLVPLLSPVTLIKHYLKKYPNDYLSQQTYFNPYPLSMGLNG</sequence>
<dbReference type="PIRSF" id="PIRSF037004">
    <property type="entry name" value="UCP037004"/>
    <property type="match status" value="1"/>
</dbReference>
<dbReference type="OrthoDB" id="495783at2"/>
<dbReference type="InterPro" id="IPR007553">
    <property type="entry name" value="2-thiour_desulf"/>
</dbReference>
<evidence type="ECO:0000313" key="3">
    <source>
        <dbReference type="Proteomes" id="UP000037600"/>
    </source>
</evidence>
<gene>
    <name evidence="2" type="ORF">XM47_15575</name>
</gene>
<name>A0A0J8GMZ1_9ALTE</name>
<dbReference type="STRING" id="1513271.XM47_15575"/>
<dbReference type="PATRIC" id="fig|1513271.3.peg.3209"/>
<dbReference type="Pfam" id="PF08349">
    <property type="entry name" value="DUF1722"/>
    <property type="match status" value="1"/>
</dbReference>
<dbReference type="InterPro" id="IPR013560">
    <property type="entry name" value="DUF1722"/>
</dbReference>
<dbReference type="RefSeq" id="WP_048694554.1">
    <property type="nucleotide sequence ID" value="NZ_KQ130501.1"/>
</dbReference>
<reference evidence="2 3" key="1">
    <citation type="submission" date="2015-04" db="EMBL/GenBank/DDBJ databases">
        <title>Draft Genome Sequence of the Novel Agar-Digesting Marine Bacterium Q1.</title>
        <authorList>
            <person name="Li Y."/>
            <person name="Li D."/>
            <person name="Chen G."/>
            <person name="Du Z."/>
        </authorList>
    </citation>
    <scope>NUCLEOTIDE SEQUENCE [LARGE SCALE GENOMIC DNA]</scope>
    <source>
        <strain evidence="2 3">Q1</strain>
    </source>
</reference>
<dbReference type="Proteomes" id="UP000037600">
    <property type="component" value="Unassembled WGS sequence"/>
</dbReference>
<dbReference type="Pfam" id="PF04463">
    <property type="entry name" value="2-thiour_desulf"/>
    <property type="match status" value="1"/>
</dbReference>
<feature type="domain" description="DUF1722" evidence="1">
    <location>
        <begin position="193"/>
        <end position="309"/>
    </location>
</feature>